<reference evidence="11 12" key="1">
    <citation type="submission" date="2017-05" db="EMBL/GenBank/DDBJ databases">
        <authorList>
            <person name="Varghese N."/>
            <person name="Submissions S."/>
        </authorList>
    </citation>
    <scope>NUCLEOTIDE SEQUENCE [LARGE SCALE GENOMIC DNA]</scope>
    <source>
        <strain evidence="11 12">DSM 21985</strain>
    </source>
</reference>
<dbReference type="PROSITE" id="PS01108">
    <property type="entry name" value="RIBOSOMAL_L24"/>
    <property type="match status" value="1"/>
</dbReference>
<keyword evidence="3 8" id="KW-0694">RNA-binding</keyword>
<dbReference type="InterPro" id="IPR057264">
    <property type="entry name" value="Ribosomal_uL24_C"/>
</dbReference>
<dbReference type="PANTHER" id="PTHR12903">
    <property type="entry name" value="MITOCHONDRIAL RIBOSOMAL PROTEIN L24"/>
    <property type="match status" value="1"/>
</dbReference>
<comment type="function">
    <text evidence="8">One of two assembly initiator proteins, it binds directly to the 5'-end of the 23S rRNA, where it nucleates assembly of the 50S subunit.</text>
</comment>
<dbReference type="SUPFAM" id="SSF50104">
    <property type="entry name" value="Translation proteins SH3-like domain"/>
    <property type="match status" value="1"/>
</dbReference>
<dbReference type="Pfam" id="PF17136">
    <property type="entry name" value="ribosomal_L24"/>
    <property type="match status" value="1"/>
</dbReference>
<evidence type="ECO:0000259" key="10">
    <source>
        <dbReference type="SMART" id="SM00739"/>
    </source>
</evidence>
<evidence type="ECO:0000313" key="12">
    <source>
        <dbReference type="Proteomes" id="UP000317557"/>
    </source>
</evidence>
<dbReference type="OrthoDB" id="9807419at2"/>
<name>A0A521FMK8_9BACT</name>
<evidence type="ECO:0000256" key="3">
    <source>
        <dbReference type="ARBA" id="ARBA00022884"/>
    </source>
</evidence>
<dbReference type="GO" id="GO:0019843">
    <property type="term" value="F:rRNA binding"/>
    <property type="evidence" value="ECO:0007669"/>
    <property type="project" value="UniProtKB-UniRule"/>
</dbReference>
<evidence type="ECO:0000256" key="1">
    <source>
        <dbReference type="ARBA" id="ARBA00010618"/>
    </source>
</evidence>
<evidence type="ECO:0000256" key="7">
    <source>
        <dbReference type="ARBA" id="ARBA00058688"/>
    </source>
</evidence>
<dbReference type="InterPro" id="IPR014722">
    <property type="entry name" value="Rib_uL2_dom2"/>
</dbReference>
<accession>A0A521FMK8</accession>
<evidence type="ECO:0000256" key="5">
    <source>
        <dbReference type="ARBA" id="ARBA00023274"/>
    </source>
</evidence>
<evidence type="ECO:0000256" key="9">
    <source>
        <dbReference type="RuleBase" id="RU003477"/>
    </source>
</evidence>
<dbReference type="EMBL" id="FXTP01000024">
    <property type="protein sequence ID" value="SMO97445.1"/>
    <property type="molecule type" value="Genomic_DNA"/>
</dbReference>
<dbReference type="GO" id="GO:1990904">
    <property type="term" value="C:ribonucleoprotein complex"/>
    <property type="evidence" value="ECO:0007669"/>
    <property type="project" value="UniProtKB-KW"/>
</dbReference>
<feature type="domain" description="KOW" evidence="10">
    <location>
        <begin position="12"/>
        <end position="39"/>
    </location>
</feature>
<sequence>MPRRFNKQKKLHVKKGDDVLVIAGNDKGKRGRVLMVFPKKERVLVEGINMRTHHEKPTQDNPQGGRLKKEASIHISNVMVIDPTTDEPTRVGRKRIEEDGKGRWVRYAKTSGEMLDK</sequence>
<comment type="similarity">
    <text evidence="1 8 9">Belongs to the universal ribosomal protein uL24 family.</text>
</comment>
<dbReference type="GO" id="GO:0006412">
    <property type="term" value="P:translation"/>
    <property type="evidence" value="ECO:0007669"/>
    <property type="project" value="UniProtKB-UniRule"/>
</dbReference>
<dbReference type="Pfam" id="PF00467">
    <property type="entry name" value="KOW"/>
    <property type="match status" value="1"/>
</dbReference>
<dbReference type="InterPro" id="IPR005825">
    <property type="entry name" value="Ribosomal_uL24_CS"/>
</dbReference>
<gene>
    <name evidence="8" type="primary">rplX</name>
    <name evidence="11" type="ORF">SAMN06265219_12414</name>
</gene>
<evidence type="ECO:0000256" key="8">
    <source>
        <dbReference type="HAMAP-Rule" id="MF_01326"/>
    </source>
</evidence>
<keyword evidence="4 8" id="KW-0689">Ribosomal protein</keyword>
<proteinExistence type="inferred from homology"/>
<dbReference type="Gene3D" id="2.30.30.30">
    <property type="match status" value="1"/>
</dbReference>
<organism evidence="11 12">
    <name type="scientific">Gracilimonas mengyeensis</name>
    <dbReference type="NCBI Taxonomy" id="1302730"/>
    <lineage>
        <taxon>Bacteria</taxon>
        <taxon>Pseudomonadati</taxon>
        <taxon>Balneolota</taxon>
        <taxon>Balneolia</taxon>
        <taxon>Balneolales</taxon>
        <taxon>Balneolaceae</taxon>
        <taxon>Gracilimonas</taxon>
    </lineage>
</organism>
<dbReference type="CDD" id="cd06089">
    <property type="entry name" value="KOW_RPL26"/>
    <property type="match status" value="1"/>
</dbReference>
<keyword evidence="2 8" id="KW-0699">rRNA-binding</keyword>
<keyword evidence="5 8" id="KW-0687">Ribonucleoprotein</keyword>
<comment type="function">
    <text evidence="7 8">One of the proteins that surrounds the polypeptide exit tunnel on the outside of the subunit.</text>
</comment>
<dbReference type="NCBIfam" id="TIGR01079">
    <property type="entry name" value="rplX_bact"/>
    <property type="match status" value="1"/>
</dbReference>
<dbReference type="RefSeq" id="WP_142456344.1">
    <property type="nucleotide sequence ID" value="NZ_FXTP01000024.1"/>
</dbReference>
<evidence type="ECO:0000256" key="2">
    <source>
        <dbReference type="ARBA" id="ARBA00022730"/>
    </source>
</evidence>
<dbReference type="InterPro" id="IPR003256">
    <property type="entry name" value="Ribosomal_uL24"/>
</dbReference>
<dbReference type="GO" id="GO:0005840">
    <property type="term" value="C:ribosome"/>
    <property type="evidence" value="ECO:0007669"/>
    <property type="project" value="UniProtKB-KW"/>
</dbReference>
<dbReference type="GO" id="GO:0003735">
    <property type="term" value="F:structural constituent of ribosome"/>
    <property type="evidence" value="ECO:0007669"/>
    <property type="project" value="InterPro"/>
</dbReference>
<dbReference type="InterPro" id="IPR008991">
    <property type="entry name" value="Translation_prot_SH3-like_sf"/>
</dbReference>
<protein>
    <recommendedName>
        <fullName evidence="6 8">Large ribosomal subunit protein uL24</fullName>
    </recommendedName>
</protein>
<evidence type="ECO:0000256" key="6">
    <source>
        <dbReference type="ARBA" id="ARBA00035206"/>
    </source>
</evidence>
<evidence type="ECO:0000313" key="11">
    <source>
        <dbReference type="EMBL" id="SMO97445.1"/>
    </source>
</evidence>
<dbReference type="HAMAP" id="MF_01326_B">
    <property type="entry name" value="Ribosomal_uL24_B"/>
    <property type="match status" value="1"/>
</dbReference>
<dbReference type="InterPro" id="IPR005824">
    <property type="entry name" value="KOW"/>
</dbReference>
<keyword evidence="12" id="KW-1185">Reference proteome</keyword>
<dbReference type="Proteomes" id="UP000317557">
    <property type="component" value="Unassembled WGS sequence"/>
</dbReference>
<dbReference type="AlphaFoldDB" id="A0A521FMK8"/>
<comment type="subunit">
    <text evidence="8">Part of the 50S ribosomal subunit.</text>
</comment>
<dbReference type="InterPro" id="IPR041988">
    <property type="entry name" value="Ribosomal_uL24_KOW"/>
</dbReference>
<dbReference type="FunFam" id="2.30.30.30:FF:000004">
    <property type="entry name" value="50S ribosomal protein L24"/>
    <property type="match status" value="1"/>
</dbReference>
<evidence type="ECO:0000256" key="4">
    <source>
        <dbReference type="ARBA" id="ARBA00022980"/>
    </source>
</evidence>
<dbReference type="SMART" id="SM00739">
    <property type="entry name" value="KOW"/>
    <property type="match status" value="1"/>
</dbReference>